<name>A0A843VPN8_COLES</name>
<dbReference type="EMBL" id="NMUH01002209">
    <property type="protein sequence ID" value="MQL98578.1"/>
    <property type="molecule type" value="Genomic_DNA"/>
</dbReference>
<organism evidence="1 2">
    <name type="scientific">Colocasia esculenta</name>
    <name type="common">Wild taro</name>
    <name type="synonym">Arum esculentum</name>
    <dbReference type="NCBI Taxonomy" id="4460"/>
    <lineage>
        <taxon>Eukaryota</taxon>
        <taxon>Viridiplantae</taxon>
        <taxon>Streptophyta</taxon>
        <taxon>Embryophyta</taxon>
        <taxon>Tracheophyta</taxon>
        <taxon>Spermatophyta</taxon>
        <taxon>Magnoliopsida</taxon>
        <taxon>Liliopsida</taxon>
        <taxon>Araceae</taxon>
        <taxon>Aroideae</taxon>
        <taxon>Colocasieae</taxon>
        <taxon>Colocasia</taxon>
    </lineage>
</organism>
<comment type="caution">
    <text evidence="1">The sequence shown here is derived from an EMBL/GenBank/DDBJ whole genome shotgun (WGS) entry which is preliminary data.</text>
</comment>
<keyword evidence="2" id="KW-1185">Reference proteome</keyword>
<gene>
    <name evidence="1" type="ORF">Taro_031298</name>
</gene>
<dbReference type="Proteomes" id="UP000652761">
    <property type="component" value="Unassembled WGS sequence"/>
</dbReference>
<sequence length="92" mass="10129">MVTMLMGVATVPVSRLASTSRSGGHRFKTEGSPHFPLSPLFTPSPFSRVLSHFAVFPFARGARAEAWTCCSCRARETSQQWQGARRAEETGR</sequence>
<accession>A0A843VPN8</accession>
<evidence type="ECO:0000313" key="1">
    <source>
        <dbReference type="EMBL" id="MQL98578.1"/>
    </source>
</evidence>
<proteinExistence type="predicted"/>
<protein>
    <submittedName>
        <fullName evidence="1">Uncharacterized protein</fullName>
    </submittedName>
</protein>
<evidence type="ECO:0000313" key="2">
    <source>
        <dbReference type="Proteomes" id="UP000652761"/>
    </source>
</evidence>
<dbReference type="AlphaFoldDB" id="A0A843VPN8"/>
<reference evidence="1" key="1">
    <citation type="submission" date="2017-07" db="EMBL/GenBank/DDBJ databases">
        <title>Taro Niue Genome Assembly and Annotation.</title>
        <authorList>
            <person name="Atibalentja N."/>
            <person name="Keating K."/>
            <person name="Fields C.J."/>
        </authorList>
    </citation>
    <scope>NUCLEOTIDE SEQUENCE</scope>
    <source>
        <strain evidence="1">Niue_2</strain>
        <tissue evidence="1">Leaf</tissue>
    </source>
</reference>